<dbReference type="Pfam" id="PF10516">
    <property type="entry name" value="SHNi-TPR"/>
    <property type="match status" value="1"/>
</dbReference>
<evidence type="ECO:0000256" key="4">
    <source>
        <dbReference type="ARBA" id="ARBA00022803"/>
    </source>
</evidence>
<feature type="compositionally biased region" description="Basic and acidic residues" evidence="7">
    <location>
        <begin position="406"/>
        <end position="426"/>
    </location>
</feature>
<protein>
    <submittedName>
        <fullName evidence="9">SHNi-TPR domain-containing protein</fullName>
    </submittedName>
</protein>
<dbReference type="OMA" id="TCANANE"/>
<comment type="similarity">
    <text evidence="2">Belongs to the NASP family.</text>
</comment>
<dbReference type="PANTHER" id="PTHR15081">
    <property type="entry name" value="NUCLEAR AUTOANTIGENIC SPERM PROTEIN NASP -RELATED"/>
    <property type="match status" value="1"/>
</dbReference>
<feature type="domain" description="Tetratricopeptide SHNi-TPR" evidence="8">
    <location>
        <begin position="188"/>
        <end position="224"/>
    </location>
</feature>
<evidence type="ECO:0000256" key="2">
    <source>
        <dbReference type="ARBA" id="ARBA00008402"/>
    </source>
</evidence>
<organism evidence="9 10">
    <name type="scientific">Thanatephorus cucumeris (strain AG1-IA)</name>
    <name type="common">Rice sheath blight fungus</name>
    <name type="synonym">Rhizoctonia solani</name>
    <dbReference type="NCBI Taxonomy" id="983506"/>
    <lineage>
        <taxon>Eukaryota</taxon>
        <taxon>Fungi</taxon>
        <taxon>Dikarya</taxon>
        <taxon>Basidiomycota</taxon>
        <taxon>Agaricomycotina</taxon>
        <taxon>Agaricomycetes</taxon>
        <taxon>Cantharellales</taxon>
        <taxon>Ceratobasidiaceae</taxon>
        <taxon>Rhizoctonia</taxon>
        <taxon>Rhizoctonia solani AG-1</taxon>
    </lineage>
</organism>
<feature type="repeat" description="TPR" evidence="6">
    <location>
        <begin position="188"/>
        <end position="221"/>
    </location>
</feature>
<dbReference type="PANTHER" id="PTHR15081:SF1">
    <property type="entry name" value="NUCLEAR AUTOANTIGENIC SPERM PROTEIN"/>
    <property type="match status" value="1"/>
</dbReference>
<dbReference type="OrthoDB" id="5587616at2759"/>
<dbReference type="EMBL" id="AFRT01000530">
    <property type="protein sequence ID" value="ELU43524.1"/>
    <property type="molecule type" value="Genomic_DNA"/>
</dbReference>
<feature type="compositionally biased region" description="Polar residues" evidence="7">
    <location>
        <begin position="325"/>
        <end position="339"/>
    </location>
</feature>
<feature type="region of interest" description="Disordered" evidence="7">
    <location>
        <begin position="316"/>
        <end position="343"/>
    </location>
</feature>
<sequence length="587" mass="64252">MSAEESTVSRPEIEQALVAGTIETKTKGEDATVESEVEIAKRAFALKNYEEAVDHYYGEDTVPFADLLFVYGRALIENATSQNTVLGKDKDDDETAKESDAAGTSGDSKTQPENGRIYFGDGASSDGEGVGDETVDTAAGDLSAVQEEGGEEGADEPEDDFNAAWDVLDLARTIYDKQEGDDMKLKLAETYMSLGDVSMETEKFEQAISDYTSGLAIKTQLLPFYSRQVCEAHYRLALVLDLTPNKMSESIRHIEQAISSLQARVTVIKDRLESPPDINGKGKGKGIAINDSIETMDEKQLKTELKDVEELLKDLSTKVGEPTEKSPQNQTLNEPSVNETEGVKKALDDWLKPSLPVAEVPPQMDGPVNDLSKLVKKKKKPAANAAPETEGDGSGVAPVTVAAGKRKVEIEEVHDEPSPVEKKAKLVPESTVRPCQTRKKKGEPGQPEDKMQVPAVKSEVDAVLWPAPTPHAHKYMKADMPSSLKDARLLLAAELSFTAANRHEESKVLRLKGVKHSGKIPRKYPRGRFGLSSRLSNYCRWSRTRTWPVIVSPRMEKLTLAPIFLITVIHTLAPMSRTSCAYSAPKV</sequence>
<accession>L8X4G7</accession>
<name>L8X4G7_THACA</name>
<proteinExistence type="inferred from homology"/>
<reference evidence="9 10" key="1">
    <citation type="journal article" date="2013" name="Nat. Commun.">
        <title>The evolution and pathogenic mechanisms of the rice sheath blight pathogen.</title>
        <authorList>
            <person name="Zheng A."/>
            <person name="Lin R."/>
            <person name="Xu L."/>
            <person name="Qin P."/>
            <person name="Tang C."/>
            <person name="Ai P."/>
            <person name="Zhang D."/>
            <person name="Liu Y."/>
            <person name="Sun Z."/>
            <person name="Feng H."/>
            <person name="Wang Y."/>
            <person name="Chen Y."/>
            <person name="Liang X."/>
            <person name="Fu R."/>
            <person name="Li Q."/>
            <person name="Zhang J."/>
            <person name="Yu X."/>
            <person name="Xie Z."/>
            <person name="Ding L."/>
            <person name="Guan P."/>
            <person name="Tang J."/>
            <person name="Liang Y."/>
            <person name="Wang S."/>
            <person name="Deng Q."/>
            <person name="Li S."/>
            <person name="Zhu J."/>
            <person name="Wang L."/>
            <person name="Liu H."/>
            <person name="Li P."/>
        </authorList>
    </citation>
    <scope>NUCLEOTIDE SEQUENCE [LARGE SCALE GENOMIC DNA]</scope>
    <source>
        <strain evidence="10">AG-1 IA</strain>
    </source>
</reference>
<dbReference type="PROSITE" id="PS50005">
    <property type="entry name" value="TPR"/>
    <property type="match status" value="1"/>
</dbReference>
<comment type="caution">
    <text evidence="9">The sequence shown here is derived from an EMBL/GenBank/DDBJ whole genome shotgun (WGS) entry which is preliminary data.</text>
</comment>
<dbReference type="GO" id="GO:0005654">
    <property type="term" value="C:nucleoplasm"/>
    <property type="evidence" value="ECO:0007669"/>
    <property type="project" value="TreeGrafter"/>
</dbReference>
<dbReference type="Gene3D" id="1.25.40.10">
    <property type="entry name" value="Tetratricopeptide repeat domain"/>
    <property type="match status" value="1"/>
</dbReference>
<comment type="subcellular location">
    <subcellularLocation>
        <location evidence="1">Nucleus</location>
    </subcellularLocation>
</comment>
<feature type="region of interest" description="Disordered" evidence="7">
    <location>
        <begin position="375"/>
        <end position="453"/>
    </location>
</feature>
<gene>
    <name evidence="9" type="ORF">AG1IA_02445</name>
</gene>
<dbReference type="AlphaFoldDB" id="L8X4G7"/>
<keyword evidence="5" id="KW-0539">Nucleus</keyword>
<dbReference type="InterPro" id="IPR051730">
    <property type="entry name" value="NASP-like"/>
</dbReference>
<evidence type="ECO:0000259" key="8">
    <source>
        <dbReference type="Pfam" id="PF10516"/>
    </source>
</evidence>
<evidence type="ECO:0000256" key="5">
    <source>
        <dbReference type="ARBA" id="ARBA00023242"/>
    </source>
</evidence>
<evidence type="ECO:0000313" key="9">
    <source>
        <dbReference type="EMBL" id="ELU43524.1"/>
    </source>
</evidence>
<dbReference type="GO" id="GO:0034080">
    <property type="term" value="P:CENP-A containing chromatin assembly"/>
    <property type="evidence" value="ECO:0007669"/>
    <property type="project" value="TreeGrafter"/>
</dbReference>
<evidence type="ECO:0000256" key="1">
    <source>
        <dbReference type="ARBA" id="ARBA00004123"/>
    </source>
</evidence>
<keyword evidence="3" id="KW-0677">Repeat</keyword>
<dbReference type="InterPro" id="IPR019544">
    <property type="entry name" value="Tetratricopeptide_SHNi-TPR_dom"/>
</dbReference>
<evidence type="ECO:0000313" key="10">
    <source>
        <dbReference type="Proteomes" id="UP000011668"/>
    </source>
</evidence>
<keyword evidence="10" id="KW-1185">Reference proteome</keyword>
<dbReference type="InterPro" id="IPR019734">
    <property type="entry name" value="TPR_rpt"/>
</dbReference>
<evidence type="ECO:0000256" key="7">
    <source>
        <dbReference type="SAM" id="MobiDB-lite"/>
    </source>
</evidence>
<dbReference type="HOGENOM" id="CLU_028900_0_1_1"/>
<dbReference type="STRING" id="983506.L8X4G7"/>
<dbReference type="GO" id="GO:0006335">
    <property type="term" value="P:DNA replication-dependent chromatin assembly"/>
    <property type="evidence" value="ECO:0007669"/>
    <property type="project" value="TreeGrafter"/>
</dbReference>
<dbReference type="Proteomes" id="UP000011668">
    <property type="component" value="Unassembled WGS sequence"/>
</dbReference>
<dbReference type="GO" id="GO:0042393">
    <property type="term" value="F:histone binding"/>
    <property type="evidence" value="ECO:0007669"/>
    <property type="project" value="TreeGrafter"/>
</dbReference>
<feature type="region of interest" description="Disordered" evidence="7">
    <location>
        <begin position="85"/>
        <end position="135"/>
    </location>
</feature>
<evidence type="ECO:0000256" key="6">
    <source>
        <dbReference type="PROSITE-ProRule" id="PRU00339"/>
    </source>
</evidence>
<dbReference type="SUPFAM" id="SSF48452">
    <property type="entry name" value="TPR-like"/>
    <property type="match status" value="1"/>
</dbReference>
<dbReference type="InterPro" id="IPR011990">
    <property type="entry name" value="TPR-like_helical_dom_sf"/>
</dbReference>
<keyword evidence="4 6" id="KW-0802">TPR repeat</keyword>
<evidence type="ECO:0000256" key="3">
    <source>
        <dbReference type="ARBA" id="ARBA00022737"/>
    </source>
</evidence>